<sequence>MTREPHENHELEKAKAHENTKPKEMERWLCHRQNGLGNSLPMRRRAGTSNCERRYLHCLNHTASGTTQANEAE</sequence>
<protein>
    <submittedName>
        <fullName evidence="2">Uncharacterized protein</fullName>
    </submittedName>
</protein>
<dbReference type="EMBL" id="JAYMYS010000005">
    <property type="protein sequence ID" value="KAK7391777.1"/>
    <property type="molecule type" value="Genomic_DNA"/>
</dbReference>
<gene>
    <name evidence="2" type="ORF">VNO78_20198</name>
</gene>
<evidence type="ECO:0000313" key="3">
    <source>
        <dbReference type="Proteomes" id="UP001386955"/>
    </source>
</evidence>
<accession>A0AAN9XGI3</accession>
<dbReference type="Proteomes" id="UP001386955">
    <property type="component" value="Unassembled WGS sequence"/>
</dbReference>
<organism evidence="2 3">
    <name type="scientific">Psophocarpus tetragonolobus</name>
    <name type="common">Winged bean</name>
    <name type="synonym">Dolichos tetragonolobus</name>
    <dbReference type="NCBI Taxonomy" id="3891"/>
    <lineage>
        <taxon>Eukaryota</taxon>
        <taxon>Viridiplantae</taxon>
        <taxon>Streptophyta</taxon>
        <taxon>Embryophyta</taxon>
        <taxon>Tracheophyta</taxon>
        <taxon>Spermatophyta</taxon>
        <taxon>Magnoliopsida</taxon>
        <taxon>eudicotyledons</taxon>
        <taxon>Gunneridae</taxon>
        <taxon>Pentapetalae</taxon>
        <taxon>rosids</taxon>
        <taxon>fabids</taxon>
        <taxon>Fabales</taxon>
        <taxon>Fabaceae</taxon>
        <taxon>Papilionoideae</taxon>
        <taxon>50 kb inversion clade</taxon>
        <taxon>NPAAA clade</taxon>
        <taxon>indigoferoid/millettioid clade</taxon>
        <taxon>Phaseoleae</taxon>
        <taxon>Psophocarpus</taxon>
    </lineage>
</organism>
<evidence type="ECO:0000313" key="2">
    <source>
        <dbReference type="EMBL" id="KAK7391777.1"/>
    </source>
</evidence>
<comment type="caution">
    <text evidence="2">The sequence shown here is derived from an EMBL/GenBank/DDBJ whole genome shotgun (WGS) entry which is preliminary data.</text>
</comment>
<reference evidence="2 3" key="1">
    <citation type="submission" date="2024-01" db="EMBL/GenBank/DDBJ databases">
        <title>The genomes of 5 underutilized Papilionoideae crops provide insights into root nodulation and disease resistanc.</title>
        <authorList>
            <person name="Jiang F."/>
        </authorList>
    </citation>
    <scope>NUCLEOTIDE SEQUENCE [LARGE SCALE GENOMIC DNA]</scope>
    <source>
        <strain evidence="2">DUOXIRENSHENG_FW03</strain>
        <tissue evidence="2">Leaves</tissue>
    </source>
</reference>
<evidence type="ECO:0000256" key="1">
    <source>
        <dbReference type="SAM" id="MobiDB-lite"/>
    </source>
</evidence>
<keyword evidence="3" id="KW-1185">Reference proteome</keyword>
<feature type="region of interest" description="Disordered" evidence="1">
    <location>
        <begin position="1"/>
        <end position="24"/>
    </location>
</feature>
<proteinExistence type="predicted"/>
<name>A0AAN9XGI3_PSOTE</name>
<dbReference type="AlphaFoldDB" id="A0AAN9XGI3"/>